<name>A0A917CVC6_9GAMM</name>
<keyword evidence="1" id="KW-0472">Membrane</keyword>
<keyword evidence="3" id="KW-1185">Reference proteome</keyword>
<feature type="transmembrane region" description="Helical" evidence="1">
    <location>
        <begin position="62"/>
        <end position="85"/>
    </location>
</feature>
<dbReference type="AlphaFoldDB" id="A0A917CVC6"/>
<dbReference type="Proteomes" id="UP000605253">
    <property type="component" value="Unassembled WGS sequence"/>
</dbReference>
<reference evidence="2" key="1">
    <citation type="journal article" date="2014" name="Int. J. Syst. Evol. Microbiol.">
        <title>Complete genome sequence of Corynebacterium casei LMG S-19264T (=DSM 44701T), isolated from a smear-ripened cheese.</title>
        <authorList>
            <consortium name="US DOE Joint Genome Institute (JGI-PGF)"/>
            <person name="Walter F."/>
            <person name="Albersmeier A."/>
            <person name="Kalinowski J."/>
            <person name="Ruckert C."/>
        </authorList>
    </citation>
    <scope>NUCLEOTIDE SEQUENCE</scope>
    <source>
        <strain evidence="2">CGMCC 1.12181</strain>
    </source>
</reference>
<sequence length="165" mass="18989">MQDDSVRPQFAPLYSRRERWRLLLWALVVTGLLALLMITRLLPWLNSFLPTAHCQTIFGINGLSAVMLLMFVAAPLLLVIFLLVFEGPKSWRVWRLKQTPLPNEKVMKPTRYRYGNRALLRPIGFLIVIIVLLGLTVWAFILVENISDQITTEMKTCPQSQISPE</sequence>
<comment type="caution">
    <text evidence="2">The sequence shown here is derived from an EMBL/GenBank/DDBJ whole genome shotgun (WGS) entry which is preliminary data.</text>
</comment>
<proteinExistence type="predicted"/>
<evidence type="ECO:0000256" key="1">
    <source>
        <dbReference type="SAM" id="Phobius"/>
    </source>
</evidence>
<accession>A0A917CVC6</accession>
<reference evidence="2" key="2">
    <citation type="submission" date="2020-09" db="EMBL/GenBank/DDBJ databases">
        <authorList>
            <person name="Sun Q."/>
            <person name="Zhou Y."/>
        </authorList>
    </citation>
    <scope>NUCLEOTIDE SEQUENCE</scope>
    <source>
        <strain evidence="2">CGMCC 1.12181</strain>
    </source>
</reference>
<protein>
    <submittedName>
        <fullName evidence="2">Uncharacterized protein</fullName>
    </submittedName>
</protein>
<evidence type="ECO:0000313" key="3">
    <source>
        <dbReference type="Proteomes" id="UP000605253"/>
    </source>
</evidence>
<keyword evidence="1" id="KW-0812">Transmembrane</keyword>
<evidence type="ECO:0000313" key="2">
    <source>
        <dbReference type="EMBL" id="GGF98823.1"/>
    </source>
</evidence>
<feature type="transmembrane region" description="Helical" evidence="1">
    <location>
        <begin position="118"/>
        <end position="141"/>
    </location>
</feature>
<keyword evidence="1" id="KW-1133">Transmembrane helix</keyword>
<feature type="transmembrane region" description="Helical" evidence="1">
    <location>
        <begin position="22"/>
        <end position="42"/>
    </location>
</feature>
<organism evidence="2 3">
    <name type="scientific">Marinicella pacifica</name>
    <dbReference type="NCBI Taxonomy" id="1171543"/>
    <lineage>
        <taxon>Bacteria</taxon>
        <taxon>Pseudomonadati</taxon>
        <taxon>Pseudomonadota</taxon>
        <taxon>Gammaproteobacteria</taxon>
        <taxon>Lysobacterales</taxon>
        <taxon>Marinicellaceae</taxon>
        <taxon>Marinicella</taxon>
    </lineage>
</organism>
<gene>
    <name evidence="2" type="ORF">GCM10011365_20120</name>
</gene>
<dbReference type="EMBL" id="BMEO01000009">
    <property type="protein sequence ID" value="GGF98823.1"/>
    <property type="molecule type" value="Genomic_DNA"/>
</dbReference>